<sequence length="290" mass="32372">MGVRRHRFEPLRWPCGRKTIYFRFSSVSHGFGSLLRVSGSGSGSGSASDTKFKNPKLSGSGSGPKNVMSKFRVRVGFGYGLRTRNPNQTFLDRYHKTILEKLLNYMFFSGCNTEYKFSPCLKIKNIFGISGSGFGFEPPVRVRVRVPANGYGFFGFGLASGFGSVVPGSGSGFGFARTRPVRNTTVFHRQVGYLYSSGLDDRWGKKAELYHPLTLQFKNKDANYKRNFARAMADRKEDTIFHESDPVSFESVKSVFILCAGVLMVSWISILAECRGTIGNLVKTVEQFFL</sequence>
<evidence type="ECO:0000256" key="1">
    <source>
        <dbReference type="SAM" id="MobiDB-lite"/>
    </source>
</evidence>
<protein>
    <submittedName>
        <fullName evidence="2">Uncharacterized protein</fullName>
    </submittedName>
</protein>
<name>A0A226EA46_FOLCA</name>
<evidence type="ECO:0000313" key="3">
    <source>
        <dbReference type="Proteomes" id="UP000198287"/>
    </source>
</evidence>
<gene>
    <name evidence="2" type="ORF">Fcan01_10462</name>
</gene>
<dbReference type="EMBL" id="LNIX01000005">
    <property type="protein sequence ID" value="OXA54329.1"/>
    <property type="molecule type" value="Genomic_DNA"/>
</dbReference>
<reference evidence="2 3" key="1">
    <citation type="submission" date="2015-12" db="EMBL/GenBank/DDBJ databases">
        <title>The genome of Folsomia candida.</title>
        <authorList>
            <person name="Faddeeva A."/>
            <person name="Derks M.F."/>
            <person name="Anvar Y."/>
            <person name="Smit S."/>
            <person name="Van Straalen N."/>
            <person name="Roelofs D."/>
        </authorList>
    </citation>
    <scope>NUCLEOTIDE SEQUENCE [LARGE SCALE GENOMIC DNA]</scope>
    <source>
        <strain evidence="2 3">VU population</strain>
        <tissue evidence="2">Whole body</tissue>
    </source>
</reference>
<keyword evidence="3" id="KW-1185">Reference proteome</keyword>
<organism evidence="2 3">
    <name type="scientific">Folsomia candida</name>
    <name type="common">Springtail</name>
    <dbReference type="NCBI Taxonomy" id="158441"/>
    <lineage>
        <taxon>Eukaryota</taxon>
        <taxon>Metazoa</taxon>
        <taxon>Ecdysozoa</taxon>
        <taxon>Arthropoda</taxon>
        <taxon>Hexapoda</taxon>
        <taxon>Collembola</taxon>
        <taxon>Entomobryomorpha</taxon>
        <taxon>Isotomoidea</taxon>
        <taxon>Isotomidae</taxon>
        <taxon>Proisotominae</taxon>
        <taxon>Folsomia</taxon>
    </lineage>
</organism>
<dbReference type="Proteomes" id="UP000198287">
    <property type="component" value="Unassembled WGS sequence"/>
</dbReference>
<evidence type="ECO:0000313" key="2">
    <source>
        <dbReference type="EMBL" id="OXA54329.1"/>
    </source>
</evidence>
<comment type="caution">
    <text evidence="2">The sequence shown here is derived from an EMBL/GenBank/DDBJ whole genome shotgun (WGS) entry which is preliminary data.</text>
</comment>
<dbReference type="AlphaFoldDB" id="A0A226EA46"/>
<accession>A0A226EA46</accession>
<feature type="region of interest" description="Disordered" evidence="1">
    <location>
        <begin position="42"/>
        <end position="65"/>
    </location>
</feature>
<proteinExistence type="predicted"/>